<evidence type="ECO:0008006" key="4">
    <source>
        <dbReference type="Google" id="ProtNLM"/>
    </source>
</evidence>
<comment type="caution">
    <text evidence="2">The sequence shown here is derived from an EMBL/GenBank/DDBJ whole genome shotgun (WGS) entry which is preliminary data.</text>
</comment>
<sequence length="116" mass="12445">MLDLILLPVALLLALGLRAARRGDPRHHGHLMTAAFTLVGIRLALPFPYLPHAHRSLGLGLLALAAGTILLGRQALAWREGRSQRAAAPRIHRAAGTFTLVVAALAAVAWLLRRGF</sequence>
<name>A0ABQ5Q3Q0_9BACT</name>
<feature type="transmembrane region" description="Helical" evidence="1">
    <location>
        <begin position="29"/>
        <end position="45"/>
    </location>
</feature>
<protein>
    <recommendedName>
        <fullName evidence="4">DUF202 domain-containing protein</fullName>
    </recommendedName>
</protein>
<evidence type="ECO:0000313" key="3">
    <source>
        <dbReference type="Proteomes" id="UP001165089"/>
    </source>
</evidence>
<feature type="transmembrane region" description="Helical" evidence="1">
    <location>
        <begin position="91"/>
        <end position="112"/>
    </location>
</feature>
<dbReference type="Proteomes" id="UP001165089">
    <property type="component" value="Unassembled WGS sequence"/>
</dbReference>
<keyword evidence="1" id="KW-0812">Transmembrane</keyword>
<dbReference type="RefSeq" id="WP_285723351.1">
    <property type="nucleotide sequence ID" value="NZ_BSDD01000001.1"/>
</dbReference>
<keyword evidence="1" id="KW-1133">Transmembrane helix</keyword>
<reference evidence="2 3" key="1">
    <citation type="journal article" date="2023" name="Antonie Van Leeuwenhoek">
        <title>Mesoterricola silvestris gen. nov., sp. nov., Mesoterricola sediminis sp. nov., Geothrix oryzae sp. nov., Geothrix edaphica sp. nov., Geothrix rubra sp. nov., and Geothrix limicola sp. nov., six novel members of Acidobacteriota isolated from soils.</title>
        <authorList>
            <person name="Itoh H."/>
            <person name="Sugisawa Y."/>
            <person name="Mise K."/>
            <person name="Xu Z."/>
            <person name="Kuniyasu M."/>
            <person name="Ushijima N."/>
            <person name="Kawano K."/>
            <person name="Kobayashi E."/>
            <person name="Shiratori Y."/>
            <person name="Masuda Y."/>
            <person name="Senoo K."/>
        </authorList>
    </citation>
    <scope>NUCLEOTIDE SEQUENCE [LARGE SCALE GENOMIC DNA]</scope>
    <source>
        <strain evidence="2 3">Red803</strain>
    </source>
</reference>
<proteinExistence type="predicted"/>
<evidence type="ECO:0000256" key="1">
    <source>
        <dbReference type="SAM" id="Phobius"/>
    </source>
</evidence>
<feature type="transmembrane region" description="Helical" evidence="1">
    <location>
        <begin position="57"/>
        <end position="76"/>
    </location>
</feature>
<evidence type="ECO:0000313" key="2">
    <source>
        <dbReference type="EMBL" id="GLH69354.1"/>
    </source>
</evidence>
<gene>
    <name evidence="2" type="ORF">GETHPA_08870</name>
</gene>
<keyword evidence="3" id="KW-1185">Reference proteome</keyword>
<organism evidence="2 3">
    <name type="scientific">Geothrix rubra</name>
    <dbReference type="NCBI Taxonomy" id="2927977"/>
    <lineage>
        <taxon>Bacteria</taxon>
        <taxon>Pseudomonadati</taxon>
        <taxon>Acidobacteriota</taxon>
        <taxon>Holophagae</taxon>
        <taxon>Holophagales</taxon>
        <taxon>Holophagaceae</taxon>
        <taxon>Geothrix</taxon>
    </lineage>
</organism>
<dbReference type="EMBL" id="BSDD01000001">
    <property type="protein sequence ID" value="GLH69354.1"/>
    <property type="molecule type" value="Genomic_DNA"/>
</dbReference>
<accession>A0ABQ5Q3Q0</accession>
<keyword evidence="1" id="KW-0472">Membrane</keyword>